<accession>C4J8H3</accession>
<sequence>MSTKLIHRDIIQSNLEVGTMLKLSLFSVGILSNVHTSVML</sequence>
<dbReference type="EMBL" id="BT087120">
    <property type="protein sequence ID" value="ACR37473.1"/>
    <property type="molecule type" value="mRNA"/>
</dbReference>
<evidence type="ECO:0000313" key="1">
    <source>
        <dbReference type="EMBL" id="ACR37473.1"/>
    </source>
</evidence>
<name>C4J8H3_MAIZE</name>
<protein>
    <submittedName>
        <fullName evidence="1">Uncharacterized protein</fullName>
    </submittedName>
</protein>
<organism evidence="1">
    <name type="scientific">Zea mays</name>
    <name type="common">Maize</name>
    <dbReference type="NCBI Taxonomy" id="4577"/>
    <lineage>
        <taxon>Eukaryota</taxon>
        <taxon>Viridiplantae</taxon>
        <taxon>Streptophyta</taxon>
        <taxon>Embryophyta</taxon>
        <taxon>Tracheophyta</taxon>
        <taxon>Spermatophyta</taxon>
        <taxon>Magnoliopsida</taxon>
        <taxon>Liliopsida</taxon>
        <taxon>Poales</taxon>
        <taxon>Poaceae</taxon>
        <taxon>PACMAD clade</taxon>
        <taxon>Panicoideae</taxon>
        <taxon>Andropogonodae</taxon>
        <taxon>Andropogoneae</taxon>
        <taxon>Tripsacinae</taxon>
        <taxon>Zea</taxon>
    </lineage>
</organism>
<reference evidence="1" key="1">
    <citation type="journal article" date="2009" name="PLoS Genet.">
        <title>Sequencing, mapping, and analysis of 27,455 maize full-length cDNAs.</title>
        <authorList>
            <person name="Soderlund C."/>
            <person name="Descour A."/>
            <person name="Kudrna D."/>
            <person name="Bomhoff M."/>
            <person name="Boyd L."/>
            <person name="Currie J."/>
            <person name="Angelova A."/>
            <person name="Collura K."/>
            <person name="Wissotski M."/>
            <person name="Ashley E."/>
            <person name="Morrow D."/>
            <person name="Fernandes J."/>
            <person name="Walbot V."/>
            <person name="Yu Y."/>
        </authorList>
    </citation>
    <scope>NUCLEOTIDE SEQUENCE</scope>
    <source>
        <strain evidence="1">B73</strain>
    </source>
</reference>
<dbReference type="AlphaFoldDB" id="C4J8H3"/>
<proteinExistence type="evidence at transcript level"/>